<dbReference type="STRING" id="1348253.LK09_15920"/>
<evidence type="ECO:0000256" key="7">
    <source>
        <dbReference type="ARBA" id="ARBA00022917"/>
    </source>
</evidence>
<evidence type="ECO:0000256" key="10">
    <source>
        <dbReference type="ARBA" id="ARBA00060965"/>
    </source>
</evidence>
<dbReference type="PROSITE" id="PS00178">
    <property type="entry name" value="AA_TRNA_LIGASE_I"/>
    <property type="match status" value="1"/>
</dbReference>
<dbReference type="InterPro" id="IPR036986">
    <property type="entry name" value="S4_RNA-bd_sf"/>
</dbReference>
<keyword evidence="8 11" id="KW-0030">Aminoacyl-tRNA synthetase</keyword>
<dbReference type="FunFam" id="1.10.240.10:FF:000001">
    <property type="entry name" value="Tyrosine--tRNA ligase"/>
    <property type="match status" value="1"/>
</dbReference>
<dbReference type="PRINTS" id="PR01040">
    <property type="entry name" value="TRNASYNTHTYR"/>
</dbReference>
<evidence type="ECO:0000256" key="6">
    <source>
        <dbReference type="ARBA" id="ARBA00022884"/>
    </source>
</evidence>
<evidence type="ECO:0000313" key="15">
    <source>
        <dbReference type="Proteomes" id="UP000031030"/>
    </source>
</evidence>
<accession>A0A0B2A3I4</accession>
<comment type="function">
    <text evidence="11">Catalyzes the attachment of tyrosine to tRNA(Tyr) in a two-step reaction: tyrosine is first activated by ATP to form Tyr-AMP and then transferred to the acceptor end of tRNA(Tyr).</text>
</comment>
<dbReference type="FunFam" id="3.40.50.620:FF:000008">
    <property type="entry name" value="Tyrosine--tRNA ligase"/>
    <property type="match status" value="1"/>
</dbReference>
<feature type="binding site" evidence="11">
    <location>
        <position position="252"/>
    </location>
    <ligand>
        <name>ATP</name>
        <dbReference type="ChEBI" id="CHEBI:30616"/>
    </ligand>
</feature>
<evidence type="ECO:0000256" key="5">
    <source>
        <dbReference type="ARBA" id="ARBA00022840"/>
    </source>
</evidence>
<keyword evidence="3 11" id="KW-0436">Ligase</keyword>
<proteinExistence type="inferred from homology"/>
<evidence type="ECO:0000256" key="11">
    <source>
        <dbReference type="HAMAP-Rule" id="MF_02006"/>
    </source>
</evidence>
<feature type="binding site" evidence="11">
    <location>
        <position position="54"/>
    </location>
    <ligand>
        <name>L-tyrosine</name>
        <dbReference type="ChEBI" id="CHEBI:58315"/>
    </ligand>
</feature>
<dbReference type="GO" id="GO:0004831">
    <property type="term" value="F:tyrosine-tRNA ligase activity"/>
    <property type="evidence" value="ECO:0007669"/>
    <property type="project" value="UniProtKB-UniRule"/>
</dbReference>
<sequence>MKRVTETLPRALAPANDPAFENVWDELVYRGLVHVSTDAEALRAALGGEPITYYCGFDPTAPSLHLGNLVQLLLLRRIQLAGHKPLGLVGGSTGLIGDPRPTAERTLNTRETVAEWVARLRAQVERFLSFDGDNAARLVNNLDWTAPLSAIDFLREIGKHYRVGTMLKKDAVAARLNSDAGISYTEFSYQILQGLDYLELYRQYDCTLQTGGSDQWGNLTSGTDLIHRVEGRSVHAIGTPLITNSDGTKFGKSEGNAIWLDAEMCSPYRMYQFWLGTADADVAARLKIFTFLTRAEIEEYEHLVETEPFRRAAQKRLALEVCTTVHGLEATQAVIAASEALFGKGDLSTLDAATLRSALEELPNATVAGGTPVVDALVATDLVSSVSEARRAIAQGGVTLDGQKVDSDDAVVTGALPGGVSVLRRGKKTLAGVFVA</sequence>
<dbReference type="InterPro" id="IPR054608">
    <property type="entry name" value="SYY-like_C"/>
</dbReference>
<evidence type="ECO:0000256" key="3">
    <source>
        <dbReference type="ARBA" id="ARBA00022598"/>
    </source>
</evidence>
<dbReference type="GO" id="GO:0005524">
    <property type="term" value="F:ATP binding"/>
    <property type="evidence" value="ECO:0007669"/>
    <property type="project" value="UniProtKB-UniRule"/>
</dbReference>
<dbReference type="InterPro" id="IPR014729">
    <property type="entry name" value="Rossmann-like_a/b/a_fold"/>
</dbReference>
<dbReference type="InterPro" id="IPR002307">
    <property type="entry name" value="Tyr-tRNA-ligase"/>
</dbReference>
<dbReference type="PANTHER" id="PTHR11766:SF0">
    <property type="entry name" value="TYROSINE--TRNA LIGASE, MITOCHONDRIAL"/>
    <property type="match status" value="1"/>
</dbReference>
<dbReference type="InterPro" id="IPR024107">
    <property type="entry name" value="Tyr-tRNA-ligase_bac_1"/>
</dbReference>
<protein>
    <recommendedName>
        <fullName evidence="11">Tyrosine--tRNA ligase</fullName>
        <ecNumber evidence="11">6.1.1.1</ecNumber>
    </recommendedName>
    <alternativeName>
        <fullName evidence="11">Tyrosyl-tRNA synthetase</fullName>
        <shortName evidence="11">TyrRS</shortName>
    </alternativeName>
</protein>
<dbReference type="InterPro" id="IPR024088">
    <property type="entry name" value="Tyr-tRNA-ligase_bac-type"/>
</dbReference>
<dbReference type="Gene3D" id="3.10.290.10">
    <property type="entry name" value="RNA-binding S4 domain"/>
    <property type="match status" value="1"/>
</dbReference>
<keyword evidence="4 11" id="KW-0547">Nucleotide-binding</keyword>
<evidence type="ECO:0000256" key="4">
    <source>
        <dbReference type="ARBA" id="ARBA00022741"/>
    </source>
</evidence>
<keyword evidence="2 11" id="KW-0963">Cytoplasm</keyword>
<evidence type="ECO:0000313" key="14">
    <source>
        <dbReference type="EMBL" id="KHK96133.1"/>
    </source>
</evidence>
<reference evidence="14 15" key="1">
    <citation type="submission" date="2014-11" db="EMBL/GenBank/DDBJ databases">
        <title>Genome sequence of Microbacterium mangrovi MUSC 115(T).</title>
        <authorList>
            <person name="Lee L.-H."/>
        </authorList>
    </citation>
    <scope>NUCLEOTIDE SEQUENCE [LARGE SCALE GENOMIC DNA]</scope>
    <source>
        <strain evidence="14 15">MUSC 115</strain>
    </source>
</reference>
<name>A0A0B2A3I4_9MICO</name>
<dbReference type="CDD" id="cd00805">
    <property type="entry name" value="TyrRS_core"/>
    <property type="match status" value="1"/>
</dbReference>
<dbReference type="GO" id="GO:0006437">
    <property type="term" value="P:tyrosyl-tRNA aminoacylation"/>
    <property type="evidence" value="ECO:0007669"/>
    <property type="project" value="UniProtKB-UniRule"/>
</dbReference>
<comment type="caution">
    <text evidence="14">The sequence shown here is derived from an EMBL/GenBank/DDBJ whole genome shotgun (WGS) entry which is preliminary data.</text>
</comment>
<feature type="domain" description="Tyrosine--tRNA ligase SYY-like C-terminal" evidence="13">
    <location>
        <begin position="357"/>
        <end position="429"/>
    </location>
</feature>
<dbReference type="GO" id="GO:0003723">
    <property type="term" value="F:RNA binding"/>
    <property type="evidence" value="ECO:0007669"/>
    <property type="project" value="UniProtKB-KW"/>
</dbReference>
<keyword evidence="15" id="KW-1185">Reference proteome</keyword>
<dbReference type="EC" id="6.1.1.1" evidence="11"/>
<evidence type="ECO:0000256" key="1">
    <source>
        <dbReference type="ARBA" id="ARBA00004496"/>
    </source>
</evidence>
<evidence type="ECO:0000259" key="13">
    <source>
        <dbReference type="Pfam" id="PF22421"/>
    </source>
</evidence>
<dbReference type="PROSITE" id="PS50889">
    <property type="entry name" value="S4"/>
    <property type="match status" value="1"/>
</dbReference>
<dbReference type="SUPFAM" id="SSF52374">
    <property type="entry name" value="Nucleotidylyl transferase"/>
    <property type="match status" value="1"/>
</dbReference>
<dbReference type="SUPFAM" id="SSF55174">
    <property type="entry name" value="Alpha-L RNA-binding motif"/>
    <property type="match status" value="1"/>
</dbReference>
<dbReference type="NCBIfam" id="TIGR00234">
    <property type="entry name" value="tyrS"/>
    <property type="match status" value="1"/>
</dbReference>
<dbReference type="InterPro" id="IPR001412">
    <property type="entry name" value="aa-tRNA-synth_I_CS"/>
</dbReference>
<feature type="binding site" evidence="11">
    <location>
        <position position="193"/>
    </location>
    <ligand>
        <name>L-tyrosine</name>
        <dbReference type="ChEBI" id="CHEBI:58315"/>
    </ligand>
</feature>
<keyword evidence="5 11" id="KW-0067">ATP-binding</keyword>
<dbReference type="InterPro" id="IPR002305">
    <property type="entry name" value="aa-tRNA-synth_Ic"/>
</dbReference>
<dbReference type="OrthoDB" id="9804243at2"/>
<evidence type="ECO:0000256" key="2">
    <source>
        <dbReference type="ARBA" id="ARBA00022490"/>
    </source>
</evidence>
<feature type="binding site" evidence="11">
    <location>
        <position position="189"/>
    </location>
    <ligand>
        <name>L-tyrosine</name>
        <dbReference type="ChEBI" id="CHEBI:58315"/>
    </ligand>
</feature>
<feature type="short sequence motif" description="'HIGH' region" evidence="11">
    <location>
        <begin position="59"/>
        <end position="68"/>
    </location>
</feature>
<dbReference type="CDD" id="cd00165">
    <property type="entry name" value="S4"/>
    <property type="match status" value="1"/>
</dbReference>
<dbReference type="AlphaFoldDB" id="A0A0B2A3I4"/>
<gene>
    <name evidence="11" type="primary">tyrS</name>
    <name evidence="14" type="ORF">LK09_15920</name>
</gene>
<comment type="catalytic activity">
    <reaction evidence="9 11">
        <text>tRNA(Tyr) + L-tyrosine + ATP = L-tyrosyl-tRNA(Tyr) + AMP + diphosphate + H(+)</text>
        <dbReference type="Rhea" id="RHEA:10220"/>
        <dbReference type="Rhea" id="RHEA-COMP:9706"/>
        <dbReference type="Rhea" id="RHEA-COMP:9707"/>
        <dbReference type="ChEBI" id="CHEBI:15378"/>
        <dbReference type="ChEBI" id="CHEBI:30616"/>
        <dbReference type="ChEBI" id="CHEBI:33019"/>
        <dbReference type="ChEBI" id="CHEBI:58315"/>
        <dbReference type="ChEBI" id="CHEBI:78442"/>
        <dbReference type="ChEBI" id="CHEBI:78536"/>
        <dbReference type="ChEBI" id="CHEBI:456215"/>
        <dbReference type="EC" id="6.1.1.1"/>
    </reaction>
</comment>
<dbReference type="Pfam" id="PF00579">
    <property type="entry name" value="tRNA-synt_1b"/>
    <property type="match status" value="1"/>
</dbReference>
<organism evidence="14 15">
    <name type="scientific">Microbacterium mangrovi</name>
    <dbReference type="NCBI Taxonomy" id="1348253"/>
    <lineage>
        <taxon>Bacteria</taxon>
        <taxon>Bacillati</taxon>
        <taxon>Actinomycetota</taxon>
        <taxon>Actinomycetes</taxon>
        <taxon>Micrococcales</taxon>
        <taxon>Microbacteriaceae</taxon>
        <taxon>Microbacterium</taxon>
    </lineage>
</organism>
<dbReference type="Proteomes" id="UP000031030">
    <property type="component" value="Unassembled WGS sequence"/>
</dbReference>
<dbReference type="PANTHER" id="PTHR11766">
    <property type="entry name" value="TYROSYL-TRNA SYNTHETASE"/>
    <property type="match status" value="1"/>
</dbReference>
<evidence type="ECO:0000256" key="9">
    <source>
        <dbReference type="ARBA" id="ARBA00048248"/>
    </source>
</evidence>
<dbReference type="GO" id="GO:0042803">
    <property type="term" value="F:protein homodimerization activity"/>
    <property type="evidence" value="ECO:0007669"/>
    <property type="project" value="UniProtKB-ARBA"/>
</dbReference>
<dbReference type="Gene3D" id="3.40.50.620">
    <property type="entry name" value="HUPs"/>
    <property type="match status" value="1"/>
</dbReference>
<dbReference type="Gene3D" id="1.10.240.10">
    <property type="entry name" value="Tyrosyl-Transfer RNA Synthetase"/>
    <property type="match status" value="1"/>
</dbReference>
<dbReference type="HAMAP" id="MF_02006">
    <property type="entry name" value="Tyr_tRNA_synth_type1"/>
    <property type="match status" value="1"/>
</dbReference>
<evidence type="ECO:0000256" key="12">
    <source>
        <dbReference type="PROSITE-ProRule" id="PRU00182"/>
    </source>
</evidence>
<dbReference type="Pfam" id="PF22421">
    <property type="entry name" value="SYY_C-terminal"/>
    <property type="match status" value="1"/>
</dbReference>
<evidence type="ECO:0000256" key="8">
    <source>
        <dbReference type="ARBA" id="ARBA00023146"/>
    </source>
</evidence>
<comment type="subcellular location">
    <subcellularLocation>
        <location evidence="1 11">Cytoplasm</location>
    </subcellularLocation>
</comment>
<feature type="short sequence motif" description="'KMSKS' region" evidence="11">
    <location>
        <begin position="249"/>
        <end position="253"/>
    </location>
</feature>
<comment type="similarity">
    <text evidence="10 11">Belongs to the class-I aminoacyl-tRNA synthetase family. TyrS type 1 subfamily.</text>
</comment>
<comment type="subunit">
    <text evidence="11">Homodimer.</text>
</comment>
<dbReference type="GO" id="GO:0005829">
    <property type="term" value="C:cytosol"/>
    <property type="evidence" value="ECO:0007669"/>
    <property type="project" value="TreeGrafter"/>
</dbReference>
<keyword evidence="7 11" id="KW-0648">Protein biosynthesis</keyword>
<keyword evidence="6 12" id="KW-0694">RNA-binding</keyword>
<dbReference type="EMBL" id="JTDK01000016">
    <property type="protein sequence ID" value="KHK96133.1"/>
    <property type="molecule type" value="Genomic_DNA"/>
</dbReference>